<accession>A0AC60Q2N8</accession>
<protein>
    <submittedName>
        <fullName evidence="1">Uncharacterized protein</fullName>
    </submittedName>
</protein>
<reference evidence="1 2" key="1">
    <citation type="journal article" date="2020" name="Cell">
        <title>Large-Scale Comparative Analyses of Tick Genomes Elucidate Their Genetic Diversity and Vector Capacities.</title>
        <authorList>
            <consortium name="Tick Genome and Microbiome Consortium (TIGMIC)"/>
            <person name="Jia N."/>
            <person name="Wang J."/>
            <person name="Shi W."/>
            <person name="Du L."/>
            <person name="Sun Y."/>
            <person name="Zhan W."/>
            <person name="Jiang J.F."/>
            <person name="Wang Q."/>
            <person name="Zhang B."/>
            <person name="Ji P."/>
            <person name="Bell-Sakyi L."/>
            <person name="Cui X.M."/>
            <person name="Yuan T.T."/>
            <person name="Jiang B.G."/>
            <person name="Yang W.F."/>
            <person name="Lam T.T."/>
            <person name="Chang Q.C."/>
            <person name="Ding S.J."/>
            <person name="Wang X.J."/>
            <person name="Zhu J.G."/>
            <person name="Ruan X.D."/>
            <person name="Zhao L."/>
            <person name="Wei J.T."/>
            <person name="Ye R.Z."/>
            <person name="Que T.C."/>
            <person name="Du C.H."/>
            <person name="Zhou Y.H."/>
            <person name="Cheng J.X."/>
            <person name="Dai P.F."/>
            <person name="Guo W.B."/>
            <person name="Han X.H."/>
            <person name="Huang E.J."/>
            <person name="Li L.F."/>
            <person name="Wei W."/>
            <person name="Gao Y.C."/>
            <person name="Liu J.Z."/>
            <person name="Shao H.Z."/>
            <person name="Wang X."/>
            <person name="Wang C.C."/>
            <person name="Yang T.C."/>
            <person name="Huo Q.B."/>
            <person name="Li W."/>
            <person name="Chen H.Y."/>
            <person name="Chen S.E."/>
            <person name="Zhou L.G."/>
            <person name="Ni X.B."/>
            <person name="Tian J.H."/>
            <person name="Sheng Y."/>
            <person name="Liu T."/>
            <person name="Pan Y.S."/>
            <person name="Xia L.Y."/>
            <person name="Li J."/>
            <person name="Zhao F."/>
            <person name="Cao W.C."/>
        </authorList>
    </citation>
    <scope>NUCLEOTIDE SEQUENCE [LARGE SCALE GENOMIC DNA]</scope>
    <source>
        <strain evidence="1">Iper-2018</strain>
    </source>
</reference>
<gene>
    <name evidence="1" type="ORF">HPB47_025690</name>
</gene>
<evidence type="ECO:0000313" key="2">
    <source>
        <dbReference type="Proteomes" id="UP000805193"/>
    </source>
</evidence>
<dbReference type="Proteomes" id="UP000805193">
    <property type="component" value="Unassembled WGS sequence"/>
</dbReference>
<name>A0AC60Q2N8_IXOPE</name>
<dbReference type="EMBL" id="JABSTQ010009647">
    <property type="protein sequence ID" value="KAG0427247.1"/>
    <property type="molecule type" value="Genomic_DNA"/>
</dbReference>
<organism evidence="1 2">
    <name type="scientific">Ixodes persulcatus</name>
    <name type="common">Taiga tick</name>
    <dbReference type="NCBI Taxonomy" id="34615"/>
    <lineage>
        <taxon>Eukaryota</taxon>
        <taxon>Metazoa</taxon>
        <taxon>Ecdysozoa</taxon>
        <taxon>Arthropoda</taxon>
        <taxon>Chelicerata</taxon>
        <taxon>Arachnida</taxon>
        <taxon>Acari</taxon>
        <taxon>Parasitiformes</taxon>
        <taxon>Ixodida</taxon>
        <taxon>Ixodoidea</taxon>
        <taxon>Ixodidae</taxon>
        <taxon>Ixodinae</taxon>
        <taxon>Ixodes</taxon>
    </lineage>
</organism>
<comment type="caution">
    <text evidence="1">The sequence shown here is derived from an EMBL/GenBank/DDBJ whole genome shotgun (WGS) entry which is preliminary data.</text>
</comment>
<proteinExistence type="predicted"/>
<sequence length="432" mass="47933">ATQDHAAVTLYGTSPPPSQEMDDDAEGFGPCNNAKRFRSSDDSLKDADKSLQASWASREPDATDLEGLWEKATTRTQRRAQLKASGQPLPTTSRKEERCDVLGLDPEELKTVISSFAGDPKLLKHQILRATHLLRMGVLPLRSRPPLPVRTHQVPTDGISRGVIHGCKPNEPTAKRLEALYADGVDVLTARPMGSKGTVLIHFASPRWNATNSDLSCARAATAQDIKPPAARLTSRSAATAENNTSNPRKPARMARPSTAVIVNRMNTWLPIPLVPLELNSLSARNKGKEPNKKEWRGAARASAGSDPSNPLAPLTHVPLRGSSRVQIQDPLHSYANITARRLKGGRSPNAREMLETLQVEQDRDQADFDSTMKRLEQQLKEIQRTMKQVKCKHNQRQKSRAGRLRALHLEIEEEGRLEHELLERSKRRQSL</sequence>
<evidence type="ECO:0000313" key="1">
    <source>
        <dbReference type="EMBL" id="KAG0427247.1"/>
    </source>
</evidence>
<keyword evidence="2" id="KW-1185">Reference proteome</keyword>
<feature type="non-terminal residue" evidence="1">
    <location>
        <position position="1"/>
    </location>
</feature>